<dbReference type="PANTHER" id="PTHR31385:SF4">
    <property type="entry name" value="F28C11.15-RELATED"/>
    <property type="match status" value="1"/>
</dbReference>
<accession>A0AAU9R7Q2</accession>
<feature type="non-terminal residue" evidence="3">
    <location>
        <position position="897"/>
    </location>
</feature>
<dbReference type="Proteomes" id="UP000836841">
    <property type="component" value="Chromosome 1"/>
</dbReference>
<feature type="region of interest" description="Disordered" evidence="1">
    <location>
        <begin position="641"/>
        <end position="665"/>
    </location>
</feature>
<feature type="compositionally biased region" description="Polar residues" evidence="1">
    <location>
        <begin position="641"/>
        <end position="657"/>
    </location>
</feature>
<evidence type="ECO:0000256" key="1">
    <source>
        <dbReference type="SAM" id="MobiDB-lite"/>
    </source>
</evidence>
<reference evidence="3 4" key="1">
    <citation type="submission" date="2022-03" db="EMBL/GenBank/DDBJ databases">
        <authorList>
            <person name="Nunn A."/>
            <person name="Chopra R."/>
            <person name="Nunn A."/>
            <person name="Contreras Garrido A."/>
        </authorList>
    </citation>
    <scope>NUCLEOTIDE SEQUENCE [LARGE SCALE GENOMIC DNA]</scope>
</reference>
<feature type="region of interest" description="Disordered" evidence="1">
    <location>
        <begin position="316"/>
        <end position="339"/>
    </location>
</feature>
<feature type="compositionally biased region" description="Polar residues" evidence="1">
    <location>
        <begin position="321"/>
        <end position="335"/>
    </location>
</feature>
<feature type="domain" description="DUF220" evidence="2">
    <location>
        <begin position="771"/>
        <end position="845"/>
    </location>
</feature>
<sequence length="897" mass="104063">AGKNIPSRSSRLYDKKEATRVALRKRVVHFTFVNIFLRREMGVFPGFGSWIKQNTQQPPKGESKKSGNVKTKSASETNTHEERDEMKEQLKLWRDADKKERQWQDPPPKVKGVCHMNMEFTLGLPPQAAYDVLTNPDNQSYSRLVNERELLKNSVERWNDAKKDVAWNIFSWSRAIPISLFLEEDEKDLSVVYMKDKMKFMKVFEGKYKVEPIYVDSARFCKQIKPKNREEYRKCSGGQGRIASKVVMDQYFQPSSLYNLPPLSWYIRGITIKTTTNLLEDLQDRGLMIRRGIKMGVFPGFGGWINQSTQKTLIKAESKRSGNVKSKSRSEINTQGERDEMKEQLKLWRDANKIEQWHDPPPKVKVEIVEGLCFMDMELILGLPPQAAYDVLTNPDNKPFSRIINGRELLHNKSRKVVTNDGSRYVVEVEKEVAWNFLSWSRAIPITLDFAESQKDLSTVYMKKKMMLMKDFEGSWKVEPIFVDSQRLCKQRLPKTREEYRECSGGQGKIAWKVKMNLTFMPSSPFNLPPASWYIRGTIIKTTKALLQDLQAMGAKIRVNDCVFHFRHLWAYRPIHYGSKSMVLEVHVGPIRNILHAVTLYVKNEVMKIELSKYFLWAREMGIFPVLGGWINQITQQPLQAESKKSGNAKSKSTSETNTHEGRDEMKEQLKLWRDANKKKQWHDPPAKVKVETRNDLERGLCHMQMEFTLGLLPQAAYDVLTNPDNQSYSRMIKGRELLENVSRKVTSEDSGKGQIVESEKALSWNFLSFSGTIPIHLYFIENPRNFSVQFGKEKKAMRFMEMFEGSYKVEPMYVDSERLCKNIKPKSREEYRKCSGGQGRIASKVTFDQIFKPSFSFQSATGSLSRPPRMWSMISKFRVNLSEVFETLYTVLIKNY</sequence>
<keyword evidence="4" id="KW-1185">Reference proteome</keyword>
<organism evidence="3 4">
    <name type="scientific">Thlaspi arvense</name>
    <name type="common">Field penny-cress</name>
    <dbReference type="NCBI Taxonomy" id="13288"/>
    <lineage>
        <taxon>Eukaryota</taxon>
        <taxon>Viridiplantae</taxon>
        <taxon>Streptophyta</taxon>
        <taxon>Embryophyta</taxon>
        <taxon>Tracheophyta</taxon>
        <taxon>Spermatophyta</taxon>
        <taxon>Magnoliopsida</taxon>
        <taxon>eudicotyledons</taxon>
        <taxon>Gunneridae</taxon>
        <taxon>Pentapetalae</taxon>
        <taxon>rosids</taxon>
        <taxon>malvids</taxon>
        <taxon>Brassicales</taxon>
        <taxon>Brassicaceae</taxon>
        <taxon>Thlaspideae</taxon>
        <taxon>Thlaspi</taxon>
    </lineage>
</organism>
<feature type="non-terminal residue" evidence="3">
    <location>
        <position position="1"/>
    </location>
</feature>
<evidence type="ECO:0000259" key="2">
    <source>
        <dbReference type="Pfam" id="PF02713"/>
    </source>
</evidence>
<dbReference type="AlphaFoldDB" id="A0AAU9R7Q2"/>
<evidence type="ECO:0000313" key="4">
    <source>
        <dbReference type="Proteomes" id="UP000836841"/>
    </source>
</evidence>
<dbReference type="Pfam" id="PF02713">
    <property type="entry name" value="DUF220"/>
    <property type="match status" value="3"/>
</dbReference>
<feature type="compositionally biased region" description="Polar residues" evidence="1">
    <location>
        <begin position="66"/>
        <end position="77"/>
    </location>
</feature>
<feature type="domain" description="DUF220" evidence="2">
    <location>
        <begin position="174"/>
        <end position="245"/>
    </location>
</feature>
<dbReference type="InterPro" id="IPR003863">
    <property type="entry name" value="DUF220"/>
</dbReference>
<dbReference type="EMBL" id="OU466857">
    <property type="protein sequence ID" value="CAH2033726.1"/>
    <property type="molecule type" value="Genomic_DNA"/>
</dbReference>
<evidence type="ECO:0000313" key="3">
    <source>
        <dbReference type="EMBL" id="CAH2033726.1"/>
    </source>
</evidence>
<feature type="region of interest" description="Disordered" evidence="1">
    <location>
        <begin position="53"/>
        <end position="87"/>
    </location>
</feature>
<dbReference type="PANTHER" id="PTHR31385">
    <property type="entry name" value="PUTATIVE (DUF220)-RELATED"/>
    <property type="match status" value="1"/>
</dbReference>
<feature type="domain" description="DUF220" evidence="2">
    <location>
        <begin position="442"/>
        <end position="513"/>
    </location>
</feature>
<feature type="compositionally biased region" description="Basic and acidic residues" evidence="1">
    <location>
        <begin position="78"/>
        <end position="87"/>
    </location>
</feature>
<name>A0AAU9R7Q2_THLAR</name>
<protein>
    <recommendedName>
        <fullName evidence="2">DUF220 domain-containing protein</fullName>
    </recommendedName>
</protein>
<proteinExistence type="predicted"/>
<gene>
    <name evidence="3" type="ORF">TAV2_LOCUS3932</name>
</gene>